<comment type="caution">
    <text evidence="5">The sequence shown here is derived from an EMBL/GenBank/DDBJ whole genome shotgun (WGS) entry which is preliminary data.</text>
</comment>
<protein>
    <submittedName>
        <fullName evidence="5">BlaI/MecI/CopY family transcriptional regulator</fullName>
    </submittedName>
</protein>
<evidence type="ECO:0000256" key="4">
    <source>
        <dbReference type="ARBA" id="ARBA00023163"/>
    </source>
</evidence>
<name>A0ABR7M2I6_9ACTN</name>
<accession>A0ABR7M2I6</accession>
<proteinExistence type="inferred from homology"/>
<dbReference type="EMBL" id="JABVEC010000068">
    <property type="protein sequence ID" value="MBC6471316.1"/>
    <property type="molecule type" value="Genomic_DNA"/>
</dbReference>
<dbReference type="Gene3D" id="1.10.10.10">
    <property type="entry name" value="Winged helix-like DNA-binding domain superfamily/Winged helix DNA-binding domain"/>
    <property type="match status" value="1"/>
</dbReference>
<evidence type="ECO:0000256" key="1">
    <source>
        <dbReference type="ARBA" id="ARBA00011046"/>
    </source>
</evidence>
<dbReference type="InterPro" id="IPR005650">
    <property type="entry name" value="BlaI_family"/>
</dbReference>
<dbReference type="Pfam" id="PF03965">
    <property type="entry name" value="Penicillinase_R"/>
    <property type="match status" value="1"/>
</dbReference>
<evidence type="ECO:0000256" key="3">
    <source>
        <dbReference type="ARBA" id="ARBA00023125"/>
    </source>
</evidence>
<evidence type="ECO:0000313" key="5">
    <source>
        <dbReference type="EMBL" id="MBC6471316.1"/>
    </source>
</evidence>
<sequence length="126" mass="14050">MGGLGGPLERAIMNALWEVPDGLRIRELLVKVNEGADRPLAYNTVQTVAERLSRKGLLRRVPDGQAFRYLPTRTRDEHAVELMLDALTESSDHAAMLARFAESVDAQDARHLFDALRERAIDEPGT</sequence>
<keyword evidence="2" id="KW-0805">Transcription regulation</keyword>
<evidence type="ECO:0000256" key="2">
    <source>
        <dbReference type="ARBA" id="ARBA00023015"/>
    </source>
</evidence>
<comment type="similarity">
    <text evidence="1">Belongs to the BlaI transcriptional regulatory family.</text>
</comment>
<dbReference type="InterPro" id="IPR036388">
    <property type="entry name" value="WH-like_DNA-bd_sf"/>
</dbReference>
<dbReference type="InterPro" id="IPR036390">
    <property type="entry name" value="WH_DNA-bd_sf"/>
</dbReference>
<dbReference type="Proteomes" id="UP000805614">
    <property type="component" value="Unassembled WGS sequence"/>
</dbReference>
<evidence type="ECO:0000313" key="6">
    <source>
        <dbReference type="Proteomes" id="UP000805614"/>
    </source>
</evidence>
<keyword evidence="4" id="KW-0804">Transcription</keyword>
<reference evidence="5 6" key="1">
    <citation type="submission" date="2020-06" db="EMBL/GenBank/DDBJ databases">
        <title>Actinomadura xiongansis sp. nov., isolated from soil of Baiyangdian.</title>
        <authorList>
            <person name="Zhang X."/>
        </authorList>
    </citation>
    <scope>NUCLEOTIDE SEQUENCE [LARGE SCALE GENOMIC DNA]</scope>
    <source>
        <strain evidence="5 6">HBUM206468</strain>
    </source>
</reference>
<keyword evidence="6" id="KW-1185">Reference proteome</keyword>
<keyword evidence="3" id="KW-0238">DNA-binding</keyword>
<organism evidence="5 6">
    <name type="scientific">Actinomadura alba</name>
    <dbReference type="NCBI Taxonomy" id="406431"/>
    <lineage>
        <taxon>Bacteria</taxon>
        <taxon>Bacillati</taxon>
        <taxon>Actinomycetota</taxon>
        <taxon>Actinomycetes</taxon>
        <taxon>Streptosporangiales</taxon>
        <taxon>Thermomonosporaceae</taxon>
        <taxon>Actinomadura</taxon>
    </lineage>
</organism>
<dbReference type="Gene3D" id="6.10.140.850">
    <property type="match status" value="1"/>
</dbReference>
<dbReference type="SUPFAM" id="SSF46785">
    <property type="entry name" value="Winged helix' DNA-binding domain"/>
    <property type="match status" value="1"/>
</dbReference>
<gene>
    <name evidence="5" type="ORF">HKK74_38405</name>
</gene>
<dbReference type="RefSeq" id="WP_187248355.1">
    <property type="nucleotide sequence ID" value="NZ_BAAAOK010000025.1"/>
</dbReference>